<keyword evidence="1" id="KW-0472">Membrane</keyword>
<reference evidence="3 4" key="1">
    <citation type="submission" date="2021-07" db="EMBL/GenBank/DDBJ databases">
        <title>Isolation and characterization of bacteria from a gold mining with a capacity of golden bioaccumulation.</title>
        <authorList>
            <person name="Yang X.J."/>
        </authorList>
    </citation>
    <scope>NUCLEOTIDE SEQUENCE [LARGE SCALE GENOMIC DNA]</scope>
    <source>
        <strain evidence="3 4">Au29</strain>
    </source>
</reference>
<sequence>MTISERNVDREALDWLVQVNDPGFDQWDAWDAWMAADGRNAEAYWRLAGAEADAVEALKSATVRIVAPRPGGIGRLPRRSLAAVAAALAAVAIGGVWFANSQRAQPWTVETAPGEQHTLTLADGSVVSLDGGTRLAMDRRKPRAVRLEGGRALFTVVHDDAHPFVVVVGQTTLTDLGTVFDVTQLQDGVRVSVSEGSVRVDAPADTATLNPGDSVIATPRGLDRRTLSPDDVAAWREGRLTYADEALGVVAQDLARALNRPITVSPALSGRRFSGSLTTRAAPEDQRGRLSRLLDVSVVDEGAGWRLEPRPGS</sequence>
<evidence type="ECO:0000259" key="2">
    <source>
        <dbReference type="Pfam" id="PF04773"/>
    </source>
</evidence>
<dbReference type="InterPro" id="IPR012373">
    <property type="entry name" value="Ferrdict_sens_TM"/>
</dbReference>
<dbReference type="InterPro" id="IPR006860">
    <property type="entry name" value="FecR"/>
</dbReference>
<keyword evidence="1" id="KW-0812">Transmembrane</keyword>
<dbReference type="PIRSF" id="PIRSF018266">
    <property type="entry name" value="FecR"/>
    <property type="match status" value="1"/>
</dbReference>
<name>A0ABX8TKX4_9CAUL</name>
<gene>
    <name evidence="3" type="ORF">KWG56_01510</name>
</gene>
<dbReference type="GeneID" id="94373923"/>
<organism evidence="3 4">
    <name type="scientific">Brevundimonas nasdae</name>
    <dbReference type="NCBI Taxonomy" id="172043"/>
    <lineage>
        <taxon>Bacteria</taxon>
        <taxon>Pseudomonadati</taxon>
        <taxon>Pseudomonadota</taxon>
        <taxon>Alphaproteobacteria</taxon>
        <taxon>Caulobacterales</taxon>
        <taxon>Caulobacteraceae</taxon>
        <taxon>Brevundimonas</taxon>
    </lineage>
</organism>
<evidence type="ECO:0000313" key="4">
    <source>
        <dbReference type="Proteomes" id="UP000824334"/>
    </source>
</evidence>
<feature type="domain" description="FecR protein" evidence="2">
    <location>
        <begin position="108"/>
        <end position="199"/>
    </location>
</feature>
<dbReference type="RefSeq" id="WP_219353463.1">
    <property type="nucleotide sequence ID" value="NZ_CP080034.1"/>
</dbReference>
<dbReference type="Pfam" id="PF04773">
    <property type="entry name" value="FecR"/>
    <property type="match status" value="1"/>
</dbReference>
<keyword evidence="1" id="KW-1133">Transmembrane helix</keyword>
<dbReference type="PANTHER" id="PTHR30273:SF2">
    <property type="entry name" value="PROTEIN FECR"/>
    <property type="match status" value="1"/>
</dbReference>
<dbReference type="EMBL" id="CP080034">
    <property type="protein sequence ID" value="QYC10723.1"/>
    <property type="molecule type" value="Genomic_DNA"/>
</dbReference>
<accession>A0ABX8TKX4</accession>
<evidence type="ECO:0000256" key="1">
    <source>
        <dbReference type="SAM" id="Phobius"/>
    </source>
</evidence>
<keyword evidence="4" id="KW-1185">Reference proteome</keyword>
<dbReference type="Proteomes" id="UP000824334">
    <property type="component" value="Chromosome"/>
</dbReference>
<evidence type="ECO:0000313" key="3">
    <source>
        <dbReference type="EMBL" id="QYC10723.1"/>
    </source>
</evidence>
<protein>
    <submittedName>
        <fullName evidence="3">FecR domain-containing protein</fullName>
    </submittedName>
</protein>
<dbReference type="PANTHER" id="PTHR30273">
    <property type="entry name" value="PERIPLASMIC SIGNAL SENSOR AND SIGMA FACTOR ACTIVATOR FECR-RELATED"/>
    <property type="match status" value="1"/>
</dbReference>
<feature type="transmembrane region" description="Helical" evidence="1">
    <location>
        <begin position="81"/>
        <end position="99"/>
    </location>
</feature>
<proteinExistence type="predicted"/>